<reference evidence="2 3" key="1">
    <citation type="journal article" date="2018" name="Front. Plant Sci.">
        <title>Red Clover (Trifolium pratense) and Zigzag Clover (T. medium) - A Picture of Genomic Similarities and Differences.</title>
        <authorList>
            <person name="Dluhosova J."/>
            <person name="Istvanek J."/>
            <person name="Nedelnik J."/>
            <person name="Repkova J."/>
        </authorList>
    </citation>
    <scope>NUCLEOTIDE SEQUENCE [LARGE SCALE GENOMIC DNA]</scope>
    <source>
        <strain evidence="3">cv. 10/8</strain>
        <tissue evidence="2">Leaf</tissue>
    </source>
</reference>
<proteinExistence type="predicted"/>
<feature type="transmembrane region" description="Helical" evidence="1">
    <location>
        <begin position="83"/>
        <end position="103"/>
    </location>
</feature>
<keyword evidence="3" id="KW-1185">Reference proteome</keyword>
<keyword evidence="1" id="KW-0472">Membrane</keyword>
<sequence>MQTHLDELGSGAQPTELGYDFGESAKVSWSHKSSWKELVGKGGNAAFSASLILPKFDSGKDQQNSDSSCLTLLSQNKWPRNPFCTLSIPMITSIMVLIIRILYC</sequence>
<evidence type="ECO:0000313" key="2">
    <source>
        <dbReference type="EMBL" id="MCI18802.1"/>
    </source>
</evidence>
<protein>
    <submittedName>
        <fullName evidence="2">Serine-rich adhesin for platelets-like</fullName>
    </submittedName>
</protein>
<dbReference type="EMBL" id="LXQA010111893">
    <property type="protein sequence ID" value="MCI18802.1"/>
    <property type="molecule type" value="Genomic_DNA"/>
</dbReference>
<organism evidence="2 3">
    <name type="scientific">Trifolium medium</name>
    <dbReference type="NCBI Taxonomy" id="97028"/>
    <lineage>
        <taxon>Eukaryota</taxon>
        <taxon>Viridiplantae</taxon>
        <taxon>Streptophyta</taxon>
        <taxon>Embryophyta</taxon>
        <taxon>Tracheophyta</taxon>
        <taxon>Spermatophyta</taxon>
        <taxon>Magnoliopsida</taxon>
        <taxon>eudicotyledons</taxon>
        <taxon>Gunneridae</taxon>
        <taxon>Pentapetalae</taxon>
        <taxon>rosids</taxon>
        <taxon>fabids</taxon>
        <taxon>Fabales</taxon>
        <taxon>Fabaceae</taxon>
        <taxon>Papilionoideae</taxon>
        <taxon>50 kb inversion clade</taxon>
        <taxon>NPAAA clade</taxon>
        <taxon>Hologalegina</taxon>
        <taxon>IRL clade</taxon>
        <taxon>Trifolieae</taxon>
        <taxon>Trifolium</taxon>
    </lineage>
</organism>
<keyword evidence="1" id="KW-1133">Transmembrane helix</keyword>
<comment type="caution">
    <text evidence="2">The sequence shown here is derived from an EMBL/GenBank/DDBJ whole genome shotgun (WGS) entry which is preliminary data.</text>
</comment>
<accession>A0A392Q4F7</accession>
<gene>
    <name evidence="2" type="ORF">A2U01_0039957</name>
</gene>
<evidence type="ECO:0000256" key="1">
    <source>
        <dbReference type="SAM" id="Phobius"/>
    </source>
</evidence>
<keyword evidence="1" id="KW-0812">Transmembrane</keyword>
<evidence type="ECO:0000313" key="3">
    <source>
        <dbReference type="Proteomes" id="UP000265520"/>
    </source>
</evidence>
<dbReference type="AlphaFoldDB" id="A0A392Q4F7"/>
<dbReference type="Proteomes" id="UP000265520">
    <property type="component" value="Unassembled WGS sequence"/>
</dbReference>
<name>A0A392Q4F7_9FABA</name>